<evidence type="ECO:0000313" key="3">
    <source>
        <dbReference type="Proteomes" id="UP001055439"/>
    </source>
</evidence>
<organism evidence="2 3">
    <name type="scientific">Musa troglodytarum</name>
    <name type="common">fe'i banana</name>
    <dbReference type="NCBI Taxonomy" id="320322"/>
    <lineage>
        <taxon>Eukaryota</taxon>
        <taxon>Viridiplantae</taxon>
        <taxon>Streptophyta</taxon>
        <taxon>Embryophyta</taxon>
        <taxon>Tracheophyta</taxon>
        <taxon>Spermatophyta</taxon>
        <taxon>Magnoliopsida</taxon>
        <taxon>Liliopsida</taxon>
        <taxon>Zingiberales</taxon>
        <taxon>Musaceae</taxon>
        <taxon>Musa</taxon>
    </lineage>
</organism>
<dbReference type="Pfam" id="PF04601">
    <property type="entry name" value="DUF569"/>
    <property type="match status" value="1"/>
</dbReference>
<evidence type="ECO:0000259" key="1">
    <source>
        <dbReference type="Pfam" id="PF04601"/>
    </source>
</evidence>
<protein>
    <recommendedName>
        <fullName evidence="1">DUF569 domain-containing protein</fullName>
    </recommendedName>
</protein>
<gene>
    <name evidence="2" type="ORF">MUK42_21517</name>
</gene>
<keyword evidence="3" id="KW-1185">Reference proteome</keyword>
<evidence type="ECO:0000313" key="2">
    <source>
        <dbReference type="EMBL" id="URE00953.1"/>
    </source>
</evidence>
<dbReference type="EMBL" id="CP097507">
    <property type="protein sequence ID" value="URE00953.1"/>
    <property type="molecule type" value="Genomic_DNA"/>
</dbReference>
<feature type="domain" description="DUF569" evidence="1">
    <location>
        <begin position="1"/>
        <end position="47"/>
    </location>
</feature>
<dbReference type="Proteomes" id="UP001055439">
    <property type="component" value="Chromosome 5"/>
</dbReference>
<proteinExistence type="predicted"/>
<sequence>MEFFEGVATIRLQSCHGTYLVADEHSHGVTLRSYCFCDVARWIVEITDVGGQWKVFLDNLGLGVNWEPLREGVNVQLKCHFG</sequence>
<name>A0A9E7JZW1_9LILI</name>
<dbReference type="AlphaFoldDB" id="A0A9E7JZW1"/>
<accession>A0A9E7JZW1</accession>
<reference evidence="2" key="1">
    <citation type="submission" date="2022-05" db="EMBL/GenBank/DDBJ databases">
        <title>The Musa troglodytarum L. genome provides insights into the mechanism of non-climacteric behaviour and enrichment of carotenoids.</title>
        <authorList>
            <person name="Wang J."/>
        </authorList>
    </citation>
    <scope>NUCLEOTIDE SEQUENCE</scope>
    <source>
        <tissue evidence="2">Leaf</tissue>
    </source>
</reference>
<dbReference type="InterPro" id="IPR007679">
    <property type="entry name" value="DUF569"/>
</dbReference>